<gene>
    <name evidence="8" type="ORF">J5Y06_06585</name>
</gene>
<keyword evidence="3" id="KW-0285">Flavoprotein</keyword>
<dbReference type="RefSeq" id="WP_209334217.1">
    <property type="nucleotide sequence ID" value="NZ_JAGIYY010000001.1"/>
</dbReference>
<sequence length="368" mass="39289">MDITDETSSDAALLREHALRWVEQAYDDLHELSGRAHPQGFDPDIAREVAAQGFLGVMVPEAKGGTGGGLAEMAGIMEAVGRGIVAEPVLSVGGIAAPLLARLETPEADAFLAQLVAGESTAVLAHYESARGFDRSVTTGARQDGADVRLSGEKANTLDLAGADTLLVTGLDANGRLGLYRIDPAAEGVTLKIYRTVDGRTTASLTLADASAERLSGSDDIAALVDETLDAAAFLVCAEALGAMRYLVDVTADYLKTRKQFGQTLDRFQVLQHRIVSMLLATEETAGVVEAVIDAKQPRRARAIALCKTVTARSARYVAQQSVQLHGGIGVTDELKISRYFKRLMMCESLFGDEDYYTARYEALRPPA</sequence>
<dbReference type="CDD" id="cd00567">
    <property type="entry name" value="ACAD"/>
    <property type="match status" value="1"/>
</dbReference>
<keyword evidence="5" id="KW-0560">Oxidoreductase</keyword>
<dbReference type="Gene3D" id="1.10.540.10">
    <property type="entry name" value="Acyl-CoA dehydrogenase/oxidase, N-terminal domain"/>
    <property type="match status" value="1"/>
</dbReference>
<accession>A0A8J7R154</accession>
<dbReference type="Gene3D" id="1.20.140.10">
    <property type="entry name" value="Butyryl-CoA Dehydrogenase, subunit A, domain 3"/>
    <property type="match status" value="1"/>
</dbReference>
<proteinExistence type="inferred from homology"/>
<evidence type="ECO:0000256" key="4">
    <source>
        <dbReference type="ARBA" id="ARBA00022827"/>
    </source>
</evidence>
<comment type="similarity">
    <text evidence="2">Belongs to the acyl-CoA dehydrogenase family.</text>
</comment>
<dbReference type="InterPro" id="IPR036250">
    <property type="entry name" value="AcylCo_DH-like_C"/>
</dbReference>
<dbReference type="InterPro" id="IPR013786">
    <property type="entry name" value="AcylCoA_DH/ox_N"/>
</dbReference>
<dbReference type="InterPro" id="IPR046373">
    <property type="entry name" value="Acyl-CoA_Oxase/DH_mid-dom_sf"/>
</dbReference>
<feature type="domain" description="Acyl-CoA dehydrogenase/oxidase C-terminal" evidence="6">
    <location>
        <begin position="225"/>
        <end position="354"/>
    </location>
</feature>
<dbReference type="InterPro" id="IPR009100">
    <property type="entry name" value="AcylCoA_DH/oxidase_NM_dom_sf"/>
</dbReference>
<dbReference type="InterPro" id="IPR009075">
    <property type="entry name" value="AcylCo_DH/oxidase_C"/>
</dbReference>
<protein>
    <submittedName>
        <fullName evidence="8">Acyl-CoA dehydrogenase family protein</fullName>
    </submittedName>
</protein>
<name>A0A8J7R154_9HYPH</name>
<reference evidence="8" key="1">
    <citation type="submission" date="2021-03" db="EMBL/GenBank/DDBJ databases">
        <title>Genome sequencing and assembly of Tianweitania sediminis.</title>
        <authorList>
            <person name="Chhetri G."/>
        </authorList>
    </citation>
    <scope>NUCLEOTIDE SEQUENCE</scope>
    <source>
        <strain evidence="8">Z8</strain>
    </source>
</reference>
<dbReference type="Pfam" id="PF02771">
    <property type="entry name" value="Acyl-CoA_dh_N"/>
    <property type="match status" value="1"/>
</dbReference>
<dbReference type="SUPFAM" id="SSF47203">
    <property type="entry name" value="Acyl-CoA dehydrogenase C-terminal domain-like"/>
    <property type="match status" value="1"/>
</dbReference>
<evidence type="ECO:0000313" key="9">
    <source>
        <dbReference type="Proteomes" id="UP000666240"/>
    </source>
</evidence>
<evidence type="ECO:0000256" key="2">
    <source>
        <dbReference type="ARBA" id="ARBA00009347"/>
    </source>
</evidence>
<keyword evidence="4" id="KW-0274">FAD</keyword>
<dbReference type="SUPFAM" id="SSF56645">
    <property type="entry name" value="Acyl-CoA dehydrogenase NM domain-like"/>
    <property type="match status" value="1"/>
</dbReference>
<evidence type="ECO:0000256" key="3">
    <source>
        <dbReference type="ARBA" id="ARBA00022630"/>
    </source>
</evidence>
<evidence type="ECO:0000256" key="5">
    <source>
        <dbReference type="ARBA" id="ARBA00023002"/>
    </source>
</evidence>
<dbReference type="AlphaFoldDB" id="A0A8J7R154"/>
<dbReference type="Proteomes" id="UP000666240">
    <property type="component" value="Unassembled WGS sequence"/>
</dbReference>
<comment type="caution">
    <text evidence="8">The sequence shown here is derived from an EMBL/GenBank/DDBJ whole genome shotgun (WGS) entry which is preliminary data.</text>
</comment>
<dbReference type="InterPro" id="IPR037069">
    <property type="entry name" value="AcylCoA_DH/ox_N_sf"/>
</dbReference>
<dbReference type="PANTHER" id="PTHR43884">
    <property type="entry name" value="ACYL-COA DEHYDROGENASE"/>
    <property type="match status" value="1"/>
</dbReference>
<dbReference type="GO" id="GO:0050660">
    <property type="term" value="F:flavin adenine dinucleotide binding"/>
    <property type="evidence" value="ECO:0007669"/>
    <property type="project" value="InterPro"/>
</dbReference>
<evidence type="ECO:0000259" key="6">
    <source>
        <dbReference type="Pfam" id="PF00441"/>
    </source>
</evidence>
<dbReference type="EMBL" id="JAGIYY010000001">
    <property type="protein sequence ID" value="MBP0438310.1"/>
    <property type="molecule type" value="Genomic_DNA"/>
</dbReference>
<dbReference type="Gene3D" id="2.40.110.10">
    <property type="entry name" value="Butyryl-CoA Dehydrogenase, subunit A, domain 2"/>
    <property type="match status" value="1"/>
</dbReference>
<comment type="cofactor">
    <cofactor evidence="1">
        <name>FAD</name>
        <dbReference type="ChEBI" id="CHEBI:57692"/>
    </cofactor>
</comment>
<dbReference type="GO" id="GO:0003995">
    <property type="term" value="F:acyl-CoA dehydrogenase activity"/>
    <property type="evidence" value="ECO:0007669"/>
    <property type="project" value="TreeGrafter"/>
</dbReference>
<evidence type="ECO:0000313" key="8">
    <source>
        <dbReference type="EMBL" id="MBP0438310.1"/>
    </source>
</evidence>
<keyword evidence="9" id="KW-1185">Reference proteome</keyword>
<evidence type="ECO:0000256" key="1">
    <source>
        <dbReference type="ARBA" id="ARBA00001974"/>
    </source>
</evidence>
<feature type="domain" description="Acyl-CoA dehydrogenase/oxidase N-terminal" evidence="7">
    <location>
        <begin position="11"/>
        <end position="119"/>
    </location>
</feature>
<dbReference type="Pfam" id="PF00441">
    <property type="entry name" value="Acyl-CoA_dh_1"/>
    <property type="match status" value="1"/>
</dbReference>
<evidence type="ECO:0000259" key="7">
    <source>
        <dbReference type="Pfam" id="PF02771"/>
    </source>
</evidence>
<dbReference type="PANTHER" id="PTHR43884:SF20">
    <property type="entry name" value="ACYL-COA DEHYDROGENASE FADE28"/>
    <property type="match status" value="1"/>
</dbReference>
<organism evidence="8 9">
    <name type="scientific">Tianweitania sediminis</name>
    <dbReference type="NCBI Taxonomy" id="1502156"/>
    <lineage>
        <taxon>Bacteria</taxon>
        <taxon>Pseudomonadati</taxon>
        <taxon>Pseudomonadota</taxon>
        <taxon>Alphaproteobacteria</taxon>
        <taxon>Hyphomicrobiales</taxon>
        <taxon>Phyllobacteriaceae</taxon>
        <taxon>Tianweitania</taxon>
    </lineage>
</organism>